<dbReference type="RefSeq" id="WP_067751171.1">
    <property type="nucleotide sequence ID" value="NZ_CP015772.1"/>
</dbReference>
<keyword evidence="8" id="KW-1185">Reference proteome</keyword>
<dbReference type="PANTHER" id="PTHR30404">
    <property type="entry name" value="N-ACETYLMURAMOYL-L-ALANINE AMIDASE"/>
    <property type="match status" value="1"/>
</dbReference>
<keyword evidence="3 7" id="KW-0378">Hydrolase</keyword>
<dbReference type="GO" id="GO:0030288">
    <property type="term" value="C:outer membrane-bounded periplasmic space"/>
    <property type="evidence" value="ECO:0007669"/>
    <property type="project" value="TreeGrafter"/>
</dbReference>
<dbReference type="Pfam" id="PF01520">
    <property type="entry name" value="Amidase_3"/>
    <property type="match status" value="1"/>
</dbReference>
<dbReference type="Gene3D" id="3.40.630.40">
    <property type="entry name" value="Zn-dependent exopeptidases"/>
    <property type="match status" value="1"/>
</dbReference>
<organism evidence="7 8">
    <name type="scientific">Niabella ginsenosidivorans</name>
    <dbReference type="NCBI Taxonomy" id="1176587"/>
    <lineage>
        <taxon>Bacteria</taxon>
        <taxon>Pseudomonadati</taxon>
        <taxon>Bacteroidota</taxon>
        <taxon>Chitinophagia</taxon>
        <taxon>Chitinophagales</taxon>
        <taxon>Chitinophagaceae</taxon>
        <taxon>Niabella</taxon>
    </lineage>
</organism>
<feature type="chain" id="PRO_5008389656" description="N-acetylmuramoyl-L-alanine amidase" evidence="5">
    <location>
        <begin position="27"/>
        <end position="334"/>
    </location>
</feature>
<gene>
    <name evidence="7" type="ORF">A8C56_01625</name>
</gene>
<dbReference type="KEGG" id="nia:A8C56_01625"/>
<feature type="region of interest" description="Disordered" evidence="4">
    <location>
        <begin position="192"/>
        <end position="220"/>
    </location>
</feature>
<protein>
    <recommendedName>
        <fullName evidence="2">N-acetylmuramoyl-L-alanine amidase</fullName>
        <ecNumber evidence="2">3.5.1.28</ecNumber>
    </recommendedName>
</protein>
<dbReference type="CDD" id="cd02696">
    <property type="entry name" value="MurNAc-LAA"/>
    <property type="match status" value="1"/>
</dbReference>
<feature type="signal peptide" evidence="5">
    <location>
        <begin position="1"/>
        <end position="26"/>
    </location>
</feature>
<dbReference type="InterPro" id="IPR002508">
    <property type="entry name" value="MurNAc-LAA_cat"/>
</dbReference>
<feature type="domain" description="MurNAc-LAA" evidence="6">
    <location>
        <begin position="103"/>
        <end position="313"/>
    </location>
</feature>
<dbReference type="AlphaFoldDB" id="A0A1A9HZV0"/>
<dbReference type="GO" id="GO:0009253">
    <property type="term" value="P:peptidoglycan catabolic process"/>
    <property type="evidence" value="ECO:0007669"/>
    <property type="project" value="InterPro"/>
</dbReference>
<evidence type="ECO:0000256" key="2">
    <source>
        <dbReference type="ARBA" id="ARBA00011901"/>
    </source>
</evidence>
<evidence type="ECO:0000259" key="6">
    <source>
        <dbReference type="SMART" id="SM00646"/>
    </source>
</evidence>
<accession>A0A1A9HZV0</accession>
<proteinExistence type="predicted"/>
<keyword evidence="5" id="KW-0732">Signal</keyword>
<dbReference type="EC" id="3.5.1.28" evidence="2"/>
<name>A0A1A9HZV0_9BACT</name>
<evidence type="ECO:0000256" key="3">
    <source>
        <dbReference type="ARBA" id="ARBA00022801"/>
    </source>
</evidence>
<reference evidence="7 8" key="1">
    <citation type="submission" date="2016-05" db="EMBL/GenBank/DDBJ databases">
        <title>Niabella ginsenosidivorans BS26 whole genome sequencing.</title>
        <authorList>
            <person name="Im W.T."/>
            <person name="Siddiqi M.Z."/>
        </authorList>
    </citation>
    <scope>NUCLEOTIDE SEQUENCE [LARGE SCALE GENOMIC DNA]</scope>
    <source>
        <strain evidence="7 8">BS26</strain>
    </source>
</reference>
<dbReference type="InterPro" id="IPR050695">
    <property type="entry name" value="N-acetylmuramoyl_amidase_3"/>
</dbReference>
<comment type="catalytic activity">
    <reaction evidence="1">
        <text>Hydrolyzes the link between N-acetylmuramoyl residues and L-amino acid residues in certain cell-wall glycopeptides.</text>
        <dbReference type="EC" id="3.5.1.28"/>
    </reaction>
</comment>
<dbReference type="EMBL" id="CP015772">
    <property type="protein sequence ID" value="ANH79844.1"/>
    <property type="molecule type" value="Genomic_DNA"/>
</dbReference>
<evidence type="ECO:0000256" key="1">
    <source>
        <dbReference type="ARBA" id="ARBA00001561"/>
    </source>
</evidence>
<dbReference type="GO" id="GO:0008745">
    <property type="term" value="F:N-acetylmuramoyl-L-alanine amidase activity"/>
    <property type="evidence" value="ECO:0007669"/>
    <property type="project" value="UniProtKB-EC"/>
</dbReference>
<sequence length="334" mass="36781">MKQILPSALALFFSVGFLLNSWAQQAARSGAIKTIIVDAGHGGPDVGAEGTKTNEATITLQVGRKLAAAMRNELKGINILETRTTAALPGGLSNSVAANRYRADFANRNNGDLFISLHCNSAGRRPGGWYIKRVIGRKAHTKTVTVGKGKKKKHVKKTYYTNIYEDVWVENKARGTETYIWAVGKNEQKVNSMKNMEDSDSSYYNEETGNGAEQPMPDSNDPAERVRMLIYAQNYFRKSYSLAALVEKNFIADGRISRGVQQRNHKGIWVLQATGMPSILVEMGFISNKEDEAYLMSVDGQNEIVNSILAAVKTYINKYNTIGSESLAANEVAQ</sequence>
<evidence type="ECO:0000256" key="5">
    <source>
        <dbReference type="SAM" id="SignalP"/>
    </source>
</evidence>
<dbReference type="SMART" id="SM00646">
    <property type="entry name" value="Ami_3"/>
    <property type="match status" value="1"/>
</dbReference>
<dbReference type="Proteomes" id="UP000077667">
    <property type="component" value="Chromosome"/>
</dbReference>
<dbReference type="SUPFAM" id="SSF53187">
    <property type="entry name" value="Zn-dependent exopeptidases"/>
    <property type="match status" value="1"/>
</dbReference>
<dbReference type="PANTHER" id="PTHR30404:SF0">
    <property type="entry name" value="N-ACETYLMURAMOYL-L-ALANINE AMIDASE AMIC"/>
    <property type="match status" value="1"/>
</dbReference>
<evidence type="ECO:0000313" key="7">
    <source>
        <dbReference type="EMBL" id="ANH79844.1"/>
    </source>
</evidence>
<evidence type="ECO:0000313" key="8">
    <source>
        <dbReference type="Proteomes" id="UP000077667"/>
    </source>
</evidence>
<evidence type="ECO:0000256" key="4">
    <source>
        <dbReference type="SAM" id="MobiDB-lite"/>
    </source>
</evidence>
<dbReference type="STRING" id="1176587.A8C56_01625"/>